<gene>
    <name evidence="4" type="ORF">SDC9_110713</name>
</gene>
<keyword evidence="1" id="KW-0689">Ribosomal protein</keyword>
<feature type="compositionally biased region" description="Low complexity" evidence="3">
    <location>
        <begin position="52"/>
        <end position="62"/>
    </location>
</feature>
<name>A0A645BEG1_9ZZZZ</name>
<dbReference type="GO" id="GO:0005840">
    <property type="term" value="C:ribosome"/>
    <property type="evidence" value="ECO:0007669"/>
    <property type="project" value="UniProtKB-KW"/>
</dbReference>
<reference evidence="4" key="1">
    <citation type="submission" date="2019-08" db="EMBL/GenBank/DDBJ databases">
        <authorList>
            <person name="Kucharzyk K."/>
            <person name="Murdoch R.W."/>
            <person name="Higgins S."/>
            <person name="Loffler F."/>
        </authorList>
    </citation>
    <scope>NUCLEOTIDE SEQUENCE</scope>
</reference>
<evidence type="ECO:0000256" key="3">
    <source>
        <dbReference type="SAM" id="MobiDB-lite"/>
    </source>
</evidence>
<dbReference type="InterPro" id="IPR041985">
    <property type="entry name" value="Ribosomal_eL14_KOW"/>
</dbReference>
<dbReference type="AlphaFoldDB" id="A0A645BEG1"/>
<accession>A0A645BEG1</accession>
<keyword evidence="2" id="KW-0687">Ribonucleoprotein</keyword>
<sequence length="101" mass="10963">MVFEEGQVVVSQAGHDKGNLYCVIGVDGEFLLLADGKRKKVDRPKRKRRSHAAGAGYPAHPHVLSLRRNGQSPADSELRRALAAVRDQMSSDQGGNTLGKK</sequence>
<evidence type="ECO:0000256" key="1">
    <source>
        <dbReference type="ARBA" id="ARBA00022980"/>
    </source>
</evidence>
<dbReference type="CDD" id="cd06088">
    <property type="entry name" value="KOW_RPL14"/>
    <property type="match status" value="1"/>
</dbReference>
<protein>
    <recommendedName>
        <fullName evidence="5">50S ribosomal protein L14</fullName>
    </recommendedName>
</protein>
<dbReference type="GO" id="GO:1990904">
    <property type="term" value="C:ribonucleoprotein complex"/>
    <property type="evidence" value="ECO:0007669"/>
    <property type="project" value="UniProtKB-KW"/>
</dbReference>
<proteinExistence type="predicted"/>
<dbReference type="SUPFAM" id="SSF50104">
    <property type="entry name" value="Translation proteins SH3-like domain"/>
    <property type="match status" value="1"/>
</dbReference>
<evidence type="ECO:0008006" key="5">
    <source>
        <dbReference type="Google" id="ProtNLM"/>
    </source>
</evidence>
<organism evidence="4">
    <name type="scientific">bioreactor metagenome</name>
    <dbReference type="NCBI Taxonomy" id="1076179"/>
    <lineage>
        <taxon>unclassified sequences</taxon>
        <taxon>metagenomes</taxon>
        <taxon>ecological metagenomes</taxon>
    </lineage>
</organism>
<evidence type="ECO:0000313" key="4">
    <source>
        <dbReference type="EMBL" id="MPM63829.1"/>
    </source>
</evidence>
<feature type="region of interest" description="Disordered" evidence="3">
    <location>
        <begin position="38"/>
        <end position="80"/>
    </location>
</feature>
<dbReference type="EMBL" id="VSSQ01019626">
    <property type="protein sequence ID" value="MPM63829.1"/>
    <property type="molecule type" value="Genomic_DNA"/>
</dbReference>
<feature type="compositionally biased region" description="Basic residues" evidence="3">
    <location>
        <begin position="38"/>
        <end position="51"/>
    </location>
</feature>
<evidence type="ECO:0000256" key="2">
    <source>
        <dbReference type="ARBA" id="ARBA00023274"/>
    </source>
</evidence>
<comment type="caution">
    <text evidence="4">The sequence shown here is derived from an EMBL/GenBank/DDBJ whole genome shotgun (WGS) entry which is preliminary data.</text>
</comment>
<dbReference type="InterPro" id="IPR008991">
    <property type="entry name" value="Translation_prot_SH3-like_sf"/>
</dbReference>